<name>A0A9N9QZ46_9NEOP</name>
<organism evidence="7 8">
    <name type="scientific">Diatraea saccharalis</name>
    <name type="common">sugarcane borer</name>
    <dbReference type="NCBI Taxonomy" id="40085"/>
    <lineage>
        <taxon>Eukaryota</taxon>
        <taxon>Metazoa</taxon>
        <taxon>Ecdysozoa</taxon>
        <taxon>Arthropoda</taxon>
        <taxon>Hexapoda</taxon>
        <taxon>Insecta</taxon>
        <taxon>Pterygota</taxon>
        <taxon>Neoptera</taxon>
        <taxon>Endopterygota</taxon>
        <taxon>Lepidoptera</taxon>
        <taxon>Glossata</taxon>
        <taxon>Ditrysia</taxon>
        <taxon>Pyraloidea</taxon>
        <taxon>Crambidae</taxon>
        <taxon>Crambinae</taxon>
        <taxon>Diatraea</taxon>
    </lineage>
</organism>
<proteinExistence type="predicted"/>
<evidence type="ECO:0000256" key="5">
    <source>
        <dbReference type="SAM" id="Phobius"/>
    </source>
</evidence>
<feature type="domain" description="Cationic amino acid transporter C-terminal" evidence="6">
    <location>
        <begin position="548"/>
        <end position="598"/>
    </location>
</feature>
<evidence type="ECO:0000256" key="2">
    <source>
        <dbReference type="ARBA" id="ARBA00022692"/>
    </source>
</evidence>
<feature type="transmembrane region" description="Helical" evidence="5">
    <location>
        <begin position="214"/>
        <end position="234"/>
    </location>
</feature>
<feature type="transmembrane region" description="Helical" evidence="5">
    <location>
        <begin position="304"/>
        <end position="328"/>
    </location>
</feature>
<dbReference type="OrthoDB" id="3900342at2759"/>
<dbReference type="GO" id="GO:0097638">
    <property type="term" value="P:L-arginine import across plasma membrane"/>
    <property type="evidence" value="ECO:0007669"/>
    <property type="project" value="TreeGrafter"/>
</dbReference>
<evidence type="ECO:0000256" key="4">
    <source>
        <dbReference type="ARBA" id="ARBA00023136"/>
    </source>
</evidence>
<gene>
    <name evidence="7" type="ORF">DIATSA_LOCUS4447</name>
</gene>
<evidence type="ECO:0000313" key="8">
    <source>
        <dbReference type="Proteomes" id="UP001153714"/>
    </source>
</evidence>
<feature type="transmembrane region" description="Helical" evidence="5">
    <location>
        <begin position="425"/>
        <end position="444"/>
    </location>
</feature>
<dbReference type="GO" id="GO:0061459">
    <property type="term" value="F:L-arginine transmembrane transporter activity"/>
    <property type="evidence" value="ECO:0007669"/>
    <property type="project" value="TreeGrafter"/>
</dbReference>
<feature type="transmembrane region" description="Helical" evidence="5">
    <location>
        <begin position="91"/>
        <end position="110"/>
    </location>
</feature>
<feature type="transmembrane region" description="Helical" evidence="5">
    <location>
        <begin position="548"/>
        <end position="569"/>
    </location>
</feature>
<feature type="transmembrane region" description="Helical" evidence="5">
    <location>
        <begin position="261"/>
        <end position="283"/>
    </location>
</feature>
<feature type="transmembrane region" description="Helical" evidence="5">
    <location>
        <begin position="122"/>
        <end position="143"/>
    </location>
</feature>
<dbReference type="AlphaFoldDB" id="A0A9N9QZ46"/>
<dbReference type="PIRSF" id="PIRSF006060">
    <property type="entry name" value="AA_transporter"/>
    <property type="match status" value="1"/>
</dbReference>
<feature type="transmembrane region" description="Helical" evidence="5">
    <location>
        <begin position="57"/>
        <end position="79"/>
    </location>
</feature>
<dbReference type="Proteomes" id="UP001153714">
    <property type="component" value="Chromosome 16"/>
</dbReference>
<feature type="transmembrane region" description="Helical" evidence="5">
    <location>
        <begin position="190"/>
        <end position="207"/>
    </location>
</feature>
<keyword evidence="4 5" id="KW-0472">Membrane</keyword>
<dbReference type="GO" id="GO:0005886">
    <property type="term" value="C:plasma membrane"/>
    <property type="evidence" value="ECO:0007669"/>
    <property type="project" value="TreeGrafter"/>
</dbReference>
<evidence type="ECO:0000259" key="6">
    <source>
        <dbReference type="Pfam" id="PF13906"/>
    </source>
</evidence>
<accession>A0A9N9QZ46</accession>
<feature type="transmembrane region" description="Helical" evidence="5">
    <location>
        <begin position="486"/>
        <end position="509"/>
    </location>
</feature>
<dbReference type="InterPro" id="IPR002293">
    <property type="entry name" value="AA/rel_permease1"/>
</dbReference>
<keyword evidence="2 5" id="KW-0812">Transmembrane</keyword>
<reference evidence="7" key="1">
    <citation type="submission" date="2021-12" db="EMBL/GenBank/DDBJ databases">
        <authorList>
            <person name="King R."/>
        </authorList>
    </citation>
    <scope>NUCLEOTIDE SEQUENCE</scope>
</reference>
<protein>
    <recommendedName>
        <fullName evidence="6">Cationic amino acid transporter C-terminal domain-containing protein</fullName>
    </recommendedName>
</protein>
<feature type="transmembrane region" description="Helical" evidence="5">
    <location>
        <begin position="14"/>
        <end position="36"/>
    </location>
</feature>
<feature type="transmembrane region" description="Helical" evidence="5">
    <location>
        <begin position="400"/>
        <end position="419"/>
    </location>
</feature>
<feature type="transmembrane region" description="Helical" evidence="5">
    <location>
        <begin position="575"/>
        <end position="593"/>
    </location>
</feature>
<dbReference type="EMBL" id="OU893347">
    <property type="protein sequence ID" value="CAG9786501.1"/>
    <property type="molecule type" value="Genomic_DNA"/>
</dbReference>
<dbReference type="FunFam" id="1.20.1740.10:FF:000010">
    <property type="entry name" value="probable cationic amino acid transporter"/>
    <property type="match status" value="1"/>
</dbReference>
<dbReference type="GO" id="GO:0000064">
    <property type="term" value="F:L-ornithine transmembrane transporter activity"/>
    <property type="evidence" value="ECO:0007669"/>
    <property type="project" value="TreeGrafter"/>
</dbReference>
<feature type="transmembrane region" description="Helical" evidence="5">
    <location>
        <begin position="348"/>
        <end position="370"/>
    </location>
</feature>
<dbReference type="PANTHER" id="PTHR43243">
    <property type="entry name" value="INNER MEMBRANE TRANSPORTER YGJI-RELATED"/>
    <property type="match status" value="1"/>
</dbReference>
<dbReference type="Pfam" id="PF13520">
    <property type="entry name" value="AA_permease_2"/>
    <property type="match status" value="1"/>
</dbReference>
<dbReference type="PANTHER" id="PTHR43243:SF95">
    <property type="entry name" value="LD37241P"/>
    <property type="match status" value="1"/>
</dbReference>
<dbReference type="Pfam" id="PF13906">
    <property type="entry name" value="AA_permease_C"/>
    <property type="match status" value="1"/>
</dbReference>
<comment type="subcellular location">
    <subcellularLocation>
        <location evidence="1">Membrane</location>
        <topology evidence="1">Multi-pass membrane protein</topology>
    </subcellularLocation>
</comment>
<evidence type="ECO:0000313" key="7">
    <source>
        <dbReference type="EMBL" id="CAG9786501.1"/>
    </source>
</evidence>
<evidence type="ECO:0000256" key="3">
    <source>
        <dbReference type="ARBA" id="ARBA00022989"/>
    </source>
</evidence>
<feature type="transmembrane region" description="Helical" evidence="5">
    <location>
        <begin position="515"/>
        <end position="536"/>
    </location>
</feature>
<dbReference type="GO" id="GO:0015189">
    <property type="term" value="F:L-lysine transmembrane transporter activity"/>
    <property type="evidence" value="ECO:0007669"/>
    <property type="project" value="TreeGrafter"/>
</dbReference>
<reference evidence="7" key="2">
    <citation type="submission" date="2022-10" db="EMBL/GenBank/DDBJ databases">
        <authorList>
            <consortium name="ENA_rothamsted_submissions"/>
            <consortium name="culmorum"/>
            <person name="King R."/>
        </authorList>
    </citation>
    <scope>NUCLEOTIDE SEQUENCE</scope>
</reference>
<dbReference type="Gene3D" id="1.20.1740.10">
    <property type="entry name" value="Amino acid/polyamine transporter I"/>
    <property type="match status" value="2"/>
</dbReference>
<sequence>MLQVSATSTSHCLTLSHCFNSISILYFITMGCLRLFNALRRCKQLNDSESSPLARCLGLLDLTALGVGSTLGLGVYVLAGAVAKTVAGPAVTLSFLVAAIASAFAGLCYAEFASRVPKAGSAYVYSYVSVGEFIAFTIGWNLILEYVIGTASVAKGMANYIDSLCNNTMANTMREIAPINVSFLADYPDFFAFALVFLITILLGVGVKESTKLNNVFTALNMATVIIVVIAGAVKSNPANWRIKLEDIPPEYQSSAGEGGFMPWGIAGVMAGAAKCFFGFVGFDCVATTGEEAKNPKRDIPLSIVLSLVIIFVSYFSIATVLTMMWPYYLQDADAPFPHVFTEAGMPVIKWIVTVGAIFALCTSLLGAMFPLPRVLYAMGTDGVLFRPLSAINKKTRTPLLATFFSGLLSAIMAAIFNLNQLIDMMSIGTLLAYTIVATSVLILRYEEEQTPALHGSKPVPETPYSVARQSFNLLRLKEPTQLSATIAKITICVFFVLALATCALVRWAGAEEGAGGAAALGVLGAALLLLLLVLYRQPTRDVTHLSFTVPLVPLVPYLSVCMNVYLMVQLDYQTWVRFIIWLAIGYLIYFQYGLRNSSLNETTDPPVIANGKADNKNHITTKF</sequence>
<dbReference type="InterPro" id="IPR029485">
    <property type="entry name" value="CAT_C"/>
</dbReference>
<evidence type="ECO:0000256" key="1">
    <source>
        <dbReference type="ARBA" id="ARBA00004141"/>
    </source>
</evidence>
<keyword evidence="3 5" id="KW-1133">Transmembrane helix</keyword>
<keyword evidence="8" id="KW-1185">Reference proteome</keyword>